<keyword evidence="1" id="KW-0808">Transferase</keyword>
<dbReference type="EMBL" id="WSFT01000019">
    <property type="protein sequence ID" value="MBS4537645.1"/>
    <property type="molecule type" value="Genomic_DNA"/>
</dbReference>
<proteinExistence type="predicted"/>
<evidence type="ECO:0000256" key="2">
    <source>
        <dbReference type="ARBA" id="ARBA00023315"/>
    </source>
</evidence>
<dbReference type="Gene3D" id="3.40.630.30">
    <property type="match status" value="1"/>
</dbReference>
<dbReference type="Proteomes" id="UP000724672">
    <property type="component" value="Unassembled WGS sequence"/>
</dbReference>
<dbReference type="CDD" id="cd04301">
    <property type="entry name" value="NAT_SF"/>
    <property type="match status" value="1"/>
</dbReference>
<evidence type="ECO:0000313" key="5">
    <source>
        <dbReference type="Proteomes" id="UP000724672"/>
    </source>
</evidence>
<keyword evidence="2" id="KW-0012">Acyltransferase</keyword>
<dbReference type="PROSITE" id="PS51186">
    <property type="entry name" value="GNAT"/>
    <property type="match status" value="1"/>
</dbReference>
<sequence>MEEYMNIQYITGKEELIDNVKELWNKLNEYHTNNSKYFSEDFRKYKFEDRSKGLQEKAKEGSIKIDLVKNKDIDKLVGYCISTIDMKNIGEIDSLYIEKEYRGVDIGDKLMKNSIEWLESKEVNSIRIGVSVGNDKVLKFYERYGFYPRVTILQKK</sequence>
<dbReference type="GO" id="GO:0016747">
    <property type="term" value="F:acyltransferase activity, transferring groups other than amino-acyl groups"/>
    <property type="evidence" value="ECO:0007669"/>
    <property type="project" value="InterPro"/>
</dbReference>
<evidence type="ECO:0000259" key="3">
    <source>
        <dbReference type="PROSITE" id="PS51186"/>
    </source>
</evidence>
<dbReference type="SUPFAM" id="SSF55729">
    <property type="entry name" value="Acyl-CoA N-acyltransferases (Nat)"/>
    <property type="match status" value="1"/>
</dbReference>
<dbReference type="InterPro" id="IPR050680">
    <property type="entry name" value="YpeA/RimI_acetyltransf"/>
</dbReference>
<evidence type="ECO:0000313" key="4">
    <source>
        <dbReference type="EMBL" id="MBS4537645.1"/>
    </source>
</evidence>
<dbReference type="InterPro" id="IPR000182">
    <property type="entry name" value="GNAT_dom"/>
</dbReference>
<dbReference type="PANTHER" id="PTHR43420:SF12">
    <property type="entry name" value="N-ACETYLTRANSFERASE DOMAIN-CONTAINING PROTEIN"/>
    <property type="match status" value="1"/>
</dbReference>
<comment type="caution">
    <text evidence="4">The sequence shown here is derived from an EMBL/GenBank/DDBJ whole genome shotgun (WGS) entry which is preliminary data.</text>
</comment>
<feature type="domain" description="N-acetyltransferase" evidence="3">
    <location>
        <begin position="5"/>
        <end position="156"/>
    </location>
</feature>
<protein>
    <submittedName>
        <fullName evidence="4">GNAT family N-acetyltransferase</fullName>
    </submittedName>
</protein>
<evidence type="ECO:0000256" key="1">
    <source>
        <dbReference type="ARBA" id="ARBA00022679"/>
    </source>
</evidence>
<name>A0A942UTF2_9FIRM</name>
<dbReference type="AlphaFoldDB" id="A0A942UTF2"/>
<dbReference type="Pfam" id="PF00583">
    <property type="entry name" value="Acetyltransf_1"/>
    <property type="match status" value="1"/>
</dbReference>
<dbReference type="PANTHER" id="PTHR43420">
    <property type="entry name" value="ACETYLTRANSFERASE"/>
    <property type="match status" value="1"/>
</dbReference>
<keyword evidence="5" id="KW-1185">Reference proteome</keyword>
<dbReference type="InterPro" id="IPR016181">
    <property type="entry name" value="Acyl_CoA_acyltransferase"/>
</dbReference>
<organism evidence="4 5">
    <name type="scientific">Anaeromonas frigoriresistens</name>
    <dbReference type="NCBI Taxonomy" id="2683708"/>
    <lineage>
        <taxon>Bacteria</taxon>
        <taxon>Bacillati</taxon>
        <taxon>Bacillota</taxon>
        <taxon>Tissierellia</taxon>
        <taxon>Tissierellales</taxon>
        <taxon>Thermohalobacteraceae</taxon>
        <taxon>Anaeromonas</taxon>
    </lineage>
</organism>
<accession>A0A942UTF2</accession>
<gene>
    <name evidence="4" type="ORF">GOQ27_04170</name>
</gene>
<reference evidence="4" key="1">
    <citation type="submission" date="2019-12" db="EMBL/GenBank/DDBJ databases">
        <title>Clostridiaceae gen. nov. sp. nov., isolated from sediment in Xinjiang, China.</title>
        <authorList>
            <person name="Zhang R."/>
        </authorList>
    </citation>
    <scope>NUCLEOTIDE SEQUENCE</scope>
    <source>
        <strain evidence="4">D2Q-11</strain>
    </source>
</reference>